<name>A0A543AYW0_9ACTN</name>
<dbReference type="RefSeq" id="WP_142041150.1">
    <property type="nucleotide sequence ID" value="NZ_JBHTGS010000001.1"/>
</dbReference>
<keyword evidence="3" id="KW-1185">Reference proteome</keyword>
<comment type="caution">
    <text evidence="2">The sequence shown here is derived from an EMBL/GenBank/DDBJ whole genome shotgun (WGS) entry which is preliminary data.</text>
</comment>
<evidence type="ECO:0000313" key="2">
    <source>
        <dbReference type="EMBL" id="TQL77767.1"/>
    </source>
</evidence>
<dbReference type="InParanoid" id="A0A543AYW0"/>
<dbReference type="InterPro" id="IPR016032">
    <property type="entry name" value="Sig_transdc_resp-reg_C-effctor"/>
</dbReference>
<dbReference type="Pfam" id="PF00196">
    <property type="entry name" value="GerE"/>
    <property type="match status" value="1"/>
</dbReference>
<dbReference type="OrthoDB" id="3728246at2"/>
<dbReference type="GO" id="GO:0006355">
    <property type="term" value="P:regulation of DNA-templated transcription"/>
    <property type="evidence" value="ECO:0007669"/>
    <property type="project" value="InterPro"/>
</dbReference>
<dbReference type="PROSITE" id="PS50043">
    <property type="entry name" value="HTH_LUXR_2"/>
    <property type="match status" value="1"/>
</dbReference>
<dbReference type="AlphaFoldDB" id="A0A543AYW0"/>
<dbReference type="Proteomes" id="UP000317043">
    <property type="component" value="Unassembled WGS sequence"/>
</dbReference>
<dbReference type="Gene3D" id="1.10.10.10">
    <property type="entry name" value="Winged helix-like DNA-binding domain superfamily/Winged helix DNA-binding domain"/>
    <property type="match status" value="2"/>
</dbReference>
<evidence type="ECO:0000313" key="3">
    <source>
        <dbReference type="Proteomes" id="UP000317043"/>
    </source>
</evidence>
<dbReference type="SUPFAM" id="SSF46785">
    <property type="entry name" value="Winged helix' DNA-binding domain"/>
    <property type="match status" value="1"/>
</dbReference>
<dbReference type="InterPro" id="IPR036388">
    <property type="entry name" value="WH-like_DNA-bd_sf"/>
</dbReference>
<dbReference type="InterPro" id="IPR036390">
    <property type="entry name" value="WH_DNA-bd_sf"/>
</dbReference>
<sequence>MLQALGVTESDEELYRALLRAPGATGEELSATVRRPVAEIRRGLRRLEDLGLVSRLAGSPIRFSPTRPDVAVEVLVAMRQRELVQAQAAARTLMLDMAPENRSGPEELVELVHGRQAVGHRYRQMGNTVTEELLVLDRPPYTEPPDGPNEPELAMLARGVKCRGIYAPEGLELPGRMDELAGLAAAGEEARVSPLVPMKLAIADRSTALLPLTMEQVTDQALVVRGPTLIDALVALFEMLWQLAIPLADVDPTQPEQAVLAKSVLSDTQQRLLSLLAAGLSDRAIARELSVSPRTLSRQLALLTENLGVQSRFQAGVQAVKRGLL</sequence>
<reference evidence="2 3" key="1">
    <citation type="submission" date="2019-06" db="EMBL/GenBank/DDBJ databases">
        <title>Sequencing the genomes of 1000 actinobacteria strains.</title>
        <authorList>
            <person name="Klenk H.-P."/>
        </authorList>
    </citation>
    <scope>NUCLEOTIDE SEQUENCE [LARGE SCALE GENOMIC DNA]</scope>
    <source>
        <strain evidence="2 3">DSM 45928</strain>
    </source>
</reference>
<feature type="domain" description="HTH luxR-type" evidence="1">
    <location>
        <begin position="258"/>
        <end position="323"/>
    </location>
</feature>
<protein>
    <submittedName>
        <fullName evidence="2">Regulatory LuxR family protein</fullName>
    </submittedName>
</protein>
<dbReference type="EMBL" id="VFOW01000001">
    <property type="protein sequence ID" value="TQL77767.1"/>
    <property type="molecule type" value="Genomic_DNA"/>
</dbReference>
<dbReference type="PANTHER" id="PTHR34293:SF1">
    <property type="entry name" value="HTH-TYPE TRANSCRIPTIONAL REGULATOR TRMBL2"/>
    <property type="match status" value="1"/>
</dbReference>
<dbReference type="InterPro" id="IPR000792">
    <property type="entry name" value="Tscrpt_reg_LuxR_C"/>
</dbReference>
<organism evidence="2 3">
    <name type="scientific">Stackebrandtia endophytica</name>
    <dbReference type="NCBI Taxonomy" id="1496996"/>
    <lineage>
        <taxon>Bacteria</taxon>
        <taxon>Bacillati</taxon>
        <taxon>Actinomycetota</taxon>
        <taxon>Actinomycetes</taxon>
        <taxon>Glycomycetales</taxon>
        <taxon>Glycomycetaceae</taxon>
        <taxon>Stackebrandtia</taxon>
    </lineage>
</organism>
<proteinExistence type="predicted"/>
<evidence type="ECO:0000259" key="1">
    <source>
        <dbReference type="PROSITE" id="PS50043"/>
    </source>
</evidence>
<dbReference type="Pfam" id="PF01978">
    <property type="entry name" value="TrmB"/>
    <property type="match status" value="1"/>
</dbReference>
<accession>A0A543AYW0</accession>
<dbReference type="GO" id="GO:0003677">
    <property type="term" value="F:DNA binding"/>
    <property type="evidence" value="ECO:0007669"/>
    <property type="project" value="InterPro"/>
</dbReference>
<dbReference type="InterPro" id="IPR051797">
    <property type="entry name" value="TrmB-like"/>
</dbReference>
<gene>
    <name evidence="2" type="ORF">FB566_3334</name>
</gene>
<dbReference type="PANTHER" id="PTHR34293">
    <property type="entry name" value="HTH-TYPE TRANSCRIPTIONAL REGULATOR TRMBL2"/>
    <property type="match status" value="1"/>
</dbReference>
<dbReference type="SMART" id="SM00421">
    <property type="entry name" value="HTH_LUXR"/>
    <property type="match status" value="1"/>
</dbReference>
<dbReference type="InterPro" id="IPR002831">
    <property type="entry name" value="Tscrpt_reg_TrmB_N"/>
</dbReference>
<dbReference type="SUPFAM" id="SSF46894">
    <property type="entry name" value="C-terminal effector domain of the bipartite response regulators"/>
    <property type="match status" value="1"/>
</dbReference>